<dbReference type="RefSeq" id="WP_047914486.1">
    <property type="nucleotide sequence ID" value="NZ_CP118101.1"/>
</dbReference>
<evidence type="ECO:0000313" key="4">
    <source>
        <dbReference type="Proteomes" id="UP001221519"/>
    </source>
</evidence>
<accession>A0AAX3MZI8</accession>
<reference evidence="1 4" key="1">
    <citation type="submission" date="2023-02" db="EMBL/GenBank/DDBJ databases">
        <title>Pathogen: clinical or host-associated sample.</title>
        <authorList>
            <person name="Hergert J."/>
            <person name="Casey R."/>
            <person name="Wagner J."/>
            <person name="Young E.L."/>
            <person name="Oakeson K.F."/>
        </authorList>
    </citation>
    <scope>NUCLEOTIDE SEQUENCE</scope>
    <source>
        <strain evidence="2 4">2022CK-00829</strain>
        <strain evidence="1">2022CK-00830</strain>
    </source>
</reference>
<dbReference type="Proteomes" id="UP001221519">
    <property type="component" value="Chromosome"/>
</dbReference>
<sequence>MYVIQNAKITNTTELNGVPCVEVAVEPGQAGDPSLLVYVAQNANGAGLDLHRVVRNHHDLALDWYNDNQNAAFEDATAVAFENSQVVTAEQEKGQFLQSLLNYGTLNQDILSKLQK</sequence>
<evidence type="ECO:0000313" key="1">
    <source>
        <dbReference type="EMBL" id="WDH81840.1"/>
    </source>
</evidence>
<dbReference type="EMBL" id="CP118108">
    <property type="protein sequence ID" value="WDI01567.1"/>
    <property type="molecule type" value="Genomic_DNA"/>
</dbReference>
<keyword evidence="4" id="KW-1185">Reference proteome</keyword>
<name>A0AAX3MZI8_9BACL</name>
<evidence type="ECO:0000313" key="2">
    <source>
        <dbReference type="EMBL" id="WDI01567.1"/>
    </source>
</evidence>
<proteinExistence type="predicted"/>
<dbReference type="EMBL" id="CP118101">
    <property type="protein sequence ID" value="WDH81840.1"/>
    <property type="molecule type" value="Genomic_DNA"/>
</dbReference>
<dbReference type="AlphaFoldDB" id="A0AAX3MZI8"/>
<organism evidence="1 3">
    <name type="scientific">Paenibacillus urinalis</name>
    <dbReference type="NCBI Taxonomy" id="521520"/>
    <lineage>
        <taxon>Bacteria</taxon>
        <taxon>Bacillati</taxon>
        <taxon>Bacillota</taxon>
        <taxon>Bacilli</taxon>
        <taxon>Bacillales</taxon>
        <taxon>Paenibacillaceae</taxon>
        <taxon>Paenibacillus</taxon>
    </lineage>
</organism>
<protein>
    <submittedName>
        <fullName evidence="1">Uncharacterized protein</fullName>
    </submittedName>
</protein>
<gene>
    <name evidence="1" type="ORF">PUW23_20435</name>
    <name evidence="2" type="ORF">PUW25_20315</name>
</gene>
<dbReference type="Proteomes" id="UP001220962">
    <property type="component" value="Chromosome"/>
</dbReference>
<evidence type="ECO:0000313" key="3">
    <source>
        <dbReference type="Proteomes" id="UP001220962"/>
    </source>
</evidence>